<reference evidence="8" key="2">
    <citation type="submission" date="2018-04" db="EMBL/GenBank/DDBJ databases">
        <title>OnivRS2 (Oryza nivara Reference Sequence Version 2).</title>
        <authorList>
            <person name="Zhang J."/>
            <person name="Kudrna D."/>
            <person name="Lee S."/>
            <person name="Talag J."/>
            <person name="Rajasekar S."/>
            <person name="Welchert J."/>
            <person name="Hsing Y.-I."/>
            <person name="Wing R.A."/>
        </authorList>
    </citation>
    <scope>NUCLEOTIDE SEQUENCE [LARGE SCALE GENOMIC DNA]</scope>
    <source>
        <strain evidence="8">SL10</strain>
    </source>
</reference>
<keyword evidence="9" id="KW-1185">Reference proteome</keyword>
<keyword evidence="5" id="KW-0472">Membrane</keyword>
<keyword evidence="3" id="KW-0812">Transmembrane</keyword>
<dbReference type="HOGENOM" id="CLU_065233_0_0_1"/>
<dbReference type="UniPathway" id="UPA00199"/>
<comment type="similarity">
    <text evidence="2">Belongs to the fatty acid desaturase CarF family.</text>
</comment>
<dbReference type="STRING" id="4536.A0A0E0I7Y9"/>
<name>A0A0E0I7Y9_ORYNI</name>
<feature type="domain" description="Lipid desaturase" evidence="7">
    <location>
        <begin position="92"/>
        <end position="264"/>
    </location>
</feature>
<sequence>MYAMTPRCHLPPPCRAASTTPATSTALSTPPPSRAGPDELRSTWAHRAWTLAGSAAVLSSLSTSATLAAADADANGAAAAFAAPLAAALAAYSLADLATGVYHWLVDNYGDADTPVLGPQIAAFQGHHRHPSTITRREPCNNLHALARAVALALPPAGAALAAAGAPASAHAFAAVFAACVVLSQQFHAWAHGNPRRLPPGVGAMQRAGVLVSRAQHGAHHRAPYDNNYCIVSGMWNATLDRHRVFEAMEMVVFLRTGVRPRSWDEPDAAWTEDYDDTAAVAGGDTSLDTQ</sequence>
<feature type="region of interest" description="Disordered" evidence="6">
    <location>
        <begin position="13"/>
        <end position="39"/>
    </location>
</feature>
<keyword evidence="4" id="KW-1133">Transmembrane helix</keyword>
<dbReference type="Pfam" id="PF10520">
    <property type="entry name" value="Lipid_desat"/>
    <property type="match status" value="1"/>
</dbReference>
<evidence type="ECO:0000256" key="5">
    <source>
        <dbReference type="ARBA" id="ARBA00023136"/>
    </source>
</evidence>
<dbReference type="eggNOG" id="KOG3011">
    <property type="taxonomic scope" value="Eukaryota"/>
</dbReference>
<dbReference type="Proteomes" id="UP000006591">
    <property type="component" value="Chromosome 8"/>
</dbReference>
<dbReference type="AlphaFoldDB" id="A0A0E0I7Y9"/>
<evidence type="ECO:0000256" key="3">
    <source>
        <dbReference type="ARBA" id="ARBA00022692"/>
    </source>
</evidence>
<evidence type="ECO:0000313" key="8">
    <source>
        <dbReference type="EnsemblPlants" id="ONIVA08G05050.1"/>
    </source>
</evidence>
<feature type="compositionally biased region" description="Low complexity" evidence="6">
    <location>
        <begin position="15"/>
        <end position="28"/>
    </location>
</feature>
<evidence type="ECO:0000256" key="6">
    <source>
        <dbReference type="SAM" id="MobiDB-lite"/>
    </source>
</evidence>
<organism evidence="8">
    <name type="scientific">Oryza nivara</name>
    <name type="common">Indian wild rice</name>
    <name type="synonym">Oryza sativa f. spontanea</name>
    <dbReference type="NCBI Taxonomy" id="4536"/>
    <lineage>
        <taxon>Eukaryota</taxon>
        <taxon>Viridiplantae</taxon>
        <taxon>Streptophyta</taxon>
        <taxon>Embryophyta</taxon>
        <taxon>Tracheophyta</taxon>
        <taxon>Spermatophyta</taxon>
        <taxon>Magnoliopsida</taxon>
        <taxon>Liliopsida</taxon>
        <taxon>Poales</taxon>
        <taxon>Poaceae</taxon>
        <taxon>BOP clade</taxon>
        <taxon>Oryzoideae</taxon>
        <taxon>Oryzeae</taxon>
        <taxon>Oryzinae</taxon>
        <taxon>Oryza</taxon>
    </lineage>
</organism>
<dbReference type="InterPro" id="IPR019547">
    <property type="entry name" value="Lipid_desat"/>
</dbReference>
<dbReference type="GO" id="GO:0016020">
    <property type="term" value="C:membrane"/>
    <property type="evidence" value="ECO:0007669"/>
    <property type="project" value="UniProtKB-SubCell"/>
</dbReference>
<reference evidence="8" key="1">
    <citation type="submission" date="2015-04" db="UniProtKB">
        <authorList>
            <consortium name="EnsemblPlants"/>
        </authorList>
    </citation>
    <scope>IDENTIFICATION</scope>
    <source>
        <strain evidence="8">SL10</strain>
    </source>
</reference>
<dbReference type="OMA" id="FQGHHRW"/>
<dbReference type="EnsemblPlants" id="ONIVA08G05050.1">
    <property type="protein sequence ID" value="ONIVA08G05050.1"/>
    <property type="gene ID" value="ONIVA08G05050"/>
</dbReference>
<evidence type="ECO:0000256" key="2">
    <source>
        <dbReference type="ARBA" id="ARBA00007620"/>
    </source>
</evidence>
<evidence type="ECO:0000313" key="9">
    <source>
        <dbReference type="Proteomes" id="UP000006591"/>
    </source>
</evidence>
<comment type="subcellular location">
    <subcellularLocation>
        <location evidence="1">Membrane</location>
        <topology evidence="1">Multi-pass membrane protein</topology>
    </subcellularLocation>
</comment>
<accession>A0A0E0I7Y9</accession>
<evidence type="ECO:0000256" key="1">
    <source>
        <dbReference type="ARBA" id="ARBA00004141"/>
    </source>
</evidence>
<dbReference type="PANTHER" id="PTHR48231">
    <property type="entry name" value="TMEM189_B_DMAIN DOMAIN-CONTAINING PROTEIN"/>
    <property type="match status" value="1"/>
</dbReference>
<evidence type="ECO:0000256" key="4">
    <source>
        <dbReference type="ARBA" id="ARBA00022989"/>
    </source>
</evidence>
<proteinExistence type="inferred from homology"/>
<dbReference type="PANTHER" id="PTHR48231:SF1">
    <property type="entry name" value="OS08G0187900 PROTEIN"/>
    <property type="match status" value="1"/>
</dbReference>
<evidence type="ECO:0000259" key="7">
    <source>
        <dbReference type="Pfam" id="PF10520"/>
    </source>
</evidence>
<dbReference type="GO" id="GO:0006631">
    <property type="term" value="P:fatty acid metabolic process"/>
    <property type="evidence" value="ECO:0007669"/>
    <property type="project" value="UniProtKB-UniPathway"/>
</dbReference>
<protein>
    <recommendedName>
        <fullName evidence="7">Lipid desaturase domain-containing protein</fullName>
    </recommendedName>
</protein>
<dbReference type="Gramene" id="ONIVA08G05050.1">
    <property type="protein sequence ID" value="ONIVA08G05050.1"/>
    <property type="gene ID" value="ONIVA08G05050"/>
</dbReference>